<feature type="signal peptide" evidence="1">
    <location>
        <begin position="1"/>
        <end position="25"/>
    </location>
</feature>
<sequence length="234" mass="26016">MRTTFFILALLISVAAQTPAPTPFAADEEFRAEADRTPSLEAEATAGIATGQTTEQPSQLAYEDSQGRWILSWGSQYADDHSWFEYYPLATTFTAPFRCRLVAYRIWWSGYPAMASVQAQSAVPTLDVMLYADEGQDGAQRPSGEPRFNETLDVSWATAGWIEVDLSDWRVDLNEGEVFHPGWSSNTELSNGLSYAVVPGSYSCWYSSDSPQGPVWMDAQGDWTHVVEAVVERM</sequence>
<dbReference type="EMBL" id="MFAF01000074">
    <property type="protein sequence ID" value="OGD75391.1"/>
    <property type="molecule type" value="Genomic_DNA"/>
</dbReference>
<evidence type="ECO:0000256" key="1">
    <source>
        <dbReference type="SAM" id="SignalP"/>
    </source>
</evidence>
<evidence type="ECO:0000313" key="3">
    <source>
        <dbReference type="Proteomes" id="UP000177187"/>
    </source>
</evidence>
<organism evidence="2 3">
    <name type="scientific">Candidatus Coatesbacteria bacterium RBG_13_66_14</name>
    <dbReference type="NCBI Taxonomy" id="1817816"/>
    <lineage>
        <taxon>Bacteria</taxon>
        <taxon>Candidatus Coatesiibacteriota</taxon>
    </lineage>
</organism>
<gene>
    <name evidence="2" type="ORF">A2Y64_01030</name>
</gene>
<accession>A0A1F5F6U1</accession>
<reference evidence="2 3" key="1">
    <citation type="journal article" date="2016" name="Nat. Commun.">
        <title>Thousands of microbial genomes shed light on interconnected biogeochemical processes in an aquifer system.</title>
        <authorList>
            <person name="Anantharaman K."/>
            <person name="Brown C.T."/>
            <person name="Hug L.A."/>
            <person name="Sharon I."/>
            <person name="Castelle C.J."/>
            <person name="Probst A.J."/>
            <person name="Thomas B.C."/>
            <person name="Singh A."/>
            <person name="Wilkins M.J."/>
            <person name="Karaoz U."/>
            <person name="Brodie E.L."/>
            <person name="Williams K.H."/>
            <person name="Hubbard S.S."/>
            <person name="Banfield J.F."/>
        </authorList>
    </citation>
    <scope>NUCLEOTIDE SEQUENCE [LARGE SCALE GENOMIC DNA]</scope>
</reference>
<feature type="chain" id="PRO_5009518500" evidence="1">
    <location>
        <begin position="26"/>
        <end position="234"/>
    </location>
</feature>
<dbReference type="Proteomes" id="UP000177187">
    <property type="component" value="Unassembled WGS sequence"/>
</dbReference>
<evidence type="ECO:0000313" key="2">
    <source>
        <dbReference type="EMBL" id="OGD75391.1"/>
    </source>
</evidence>
<protein>
    <submittedName>
        <fullName evidence="2">Uncharacterized protein</fullName>
    </submittedName>
</protein>
<comment type="caution">
    <text evidence="2">The sequence shown here is derived from an EMBL/GenBank/DDBJ whole genome shotgun (WGS) entry which is preliminary data.</text>
</comment>
<keyword evidence="1" id="KW-0732">Signal</keyword>
<proteinExistence type="predicted"/>
<name>A0A1F5F6U1_9BACT</name>
<dbReference type="AlphaFoldDB" id="A0A1F5F6U1"/>